<dbReference type="KEGG" id="slr:L21SP2_0716"/>
<name>V5WG48_9SPIO</name>
<accession>V5WG48</accession>
<dbReference type="SUPFAM" id="SSF55961">
    <property type="entry name" value="Bet v1-like"/>
    <property type="match status" value="1"/>
</dbReference>
<dbReference type="Gene3D" id="3.30.530.20">
    <property type="match status" value="1"/>
</dbReference>
<gene>
    <name evidence="1" type="ORF">L21SP2_0716</name>
</gene>
<dbReference type="STRING" id="1307761.L21SP2_0716"/>
<keyword evidence="2" id="KW-1185">Reference proteome</keyword>
<sequence length="196" mass="21594">MNIFVLLLALPALSFIQDEVDVQTGEDRVTAVYSFEFTTSADPEQMFQVLKEYSSESSDTVQSALSEVEIIHRSDRGWEVRHLYEVGFAVFSDRTEMVLAYEVLEGDAPMRLEWGLVESLDGKVFDSSGFWEVYAGEDGSGSRVKYVSRMVYEKKAGVPFALNNFSKGSVRRTLRGLAEAAAEAESGAGEEAGSGT</sequence>
<organism evidence="1 2">
    <name type="scientific">Salinispira pacifica</name>
    <dbReference type="NCBI Taxonomy" id="1307761"/>
    <lineage>
        <taxon>Bacteria</taxon>
        <taxon>Pseudomonadati</taxon>
        <taxon>Spirochaetota</taxon>
        <taxon>Spirochaetia</taxon>
        <taxon>Spirochaetales</taxon>
        <taxon>Spirochaetaceae</taxon>
        <taxon>Salinispira</taxon>
    </lineage>
</organism>
<reference evidence="1 2" key="1">
    <citation type="journal article" date="2015" name="Stand. Genomic Sci.">
        <title>Complete genome sequence and description of Salinispira pacifica gen. nov., sp. nov., a novel spirochaete isolated form a hypersaline microbial mat.</title>
        <authorList>
            <person name="Ben Hania W."/>
            <person name="Joseph M."/>
            <person name="Schumann P."/>
            <person name="Bunk B."/>
            <person name="Fiebig A."/>
            <person name="Sproer C."/>
            <person name="Klenk H.P."/>
            <person name="Fardeau M.L."/>
            <person name="Spring S."/>
        </authorList>
    </citation>
    <scope>NUCLEOTIDE SEQUENCE [LARGE SCALE GENOMIC DNA]</scope>
    <source>
        <strain evidence="1 2">L21-RPul-D2</strain>
    </source>
</reference>
<dbReference type="Proteomes" id="UP000018680">
    <property type="component" value="Chromosome"/>
</dbReference>
<proteinExistence type="predicted"/>
<dbReference type="HOGENOM" id="CLU_1389358_0_0_12"/>
<protein>
    <recommendedName>
        <fullName evidence="3">Coenzyme Q-binding protein COQ10 START domain-containing protein</fullName>
    </recommendedName>
</protein>
<dbReference type="InterPro" id="IPR023393">
    <property type="entry name" value="START-like_dom_sf"/>
</dbReference>
<dbReference type="EMBL" id="CP006939">
    <property type="protein sequence ID" value="AHC14141.1"/>
    <property type="molecule type" value="Genomic_DNA"/>
</dbReference>
<dbReference type="RefSeq" id="WP_024267072.1">
    <property type="nucleotide sequence ID" value="NC_023035.1"/>
</dbReference>
<evidence type="ECO:0008006" key="3">
    <source>
        <dbReference type="Google" id="ProtNLM"/>
    </source>
</evidence>
<dbReference type="AlphaFoldDB" id="V5WG48"/>
<evidence type="ECO:0000313" key="1">
    <source>
        <dbReference type="EMBL" id="AHC14141.1"/>
    </source>
</evidence>
<evidence type="ECO:0000313" key="2">
    <source>
        <dbReference type="Proteomes" id="UP000018680"/>
    </source>
</evidence>